<accession>A0A372MJB6</accession>
<dbReference type="Gene3D" id="3.10.450.620">
    <property type="entry name" value="JHP933, nucleotidyltransferase-like core domain"/>
    <property type="match status" value="1"/>
</dbReference>
<reference evidence="2" key="1">
    <citation type="submission" date="2018-08" db="EMBL/GenBank/DDBJ databases">
        <authorList>
            <person name="Grouzdev D.S."/>
            <person name="Krutkina M.S."/>
        </authorList>
    </citation>
    <scope>NUCLEOTIDE SEQUENCE [LARGE SCALE GENOMIC DNA]</scope>
    <source>
        <strain evidence="2">4-11</strain>
    </source>
</reference>
<reference evidence="1 2" key="2">
    <citation type="submission" date="2018-09" db="EMBL/GenBank/DDBJ databases">
        <title>Genome of Sphaerochaeta halotolerans strain 4-11.</title>
        <authorList>
            <person name="Nazina T.N."/>
            <person name="Sokolova D.S."/>
        </authorList>
    </citation>
    <scope>NUCLEOTIDE SEQUENCE [LARGE SCALE GENOMIC DNA]</scope>
    <source>
        <strain evidence="1 2">4-11</strain>
    </source>
</reference>
<name>A0A372MJB6_9SPIR</name>
<proteinExistence type="predicted"/>
<dbReference type="AlphaFoldDB" id="A0A372MJB6"/>
<keyword evidence="1" id="KW-0808">Transferase</keyword>
<evidence type="ECO:0000313" key="2">
    <source>
        <dbReference type="Proteomes" id="UP000264002"/>
    </source>
</evidence>
<dbReference type="RefSeq" id="WP_117329270.1">
    <property type="nucleotide sequence ID" value="NZ_QUWK01000002.1"/>
</dbReference>
<keyword evidence="2" id="KW-1185">Reference proteome</keyword>
<dbReference type="Proteomes" id="UP000264002">
    <property type="component" value="Unassembled WGS sequence"/>
</dbReference>
<gene>
    <name evidence="1" type="ORF">DYP60_02385</name>
</gene>
<protein>
    <submittedName>
        <fullName evidence="1">Nucleotidyl transferase AbiEii/AbiGii toxin family protein</fullName>
    </submittedName>
</protein>
<sequence>MDNVALFSQEERGQIFAEAAAQMGTTAAIVEKDFWVCWVLQKIYDTESLKNILLFKGGTSLSKVYNVIQRFSEDIDLILDWNLVSSENPNKDRSNNKQDKFNKQINKNAQEFIAFMLLPKLEGLYFPVCQLEIDINDPHCVNVKYPNAFDNAYIRPEVRLEIGPLSSWQPSQEFTITPYVAQYLPQIFNLKKIRVRAIKGKRTFWEKATILHQEAHRPEDKLQPARYSRHYYDLAMLAHTEIKTSALSDLHLLKEVIDFKKKFYPVRWAHYETAIPGSFKLIPPERIKQLLIRDYREMQDMIFGKKISLSEIFETLRELEEQINNQSPNSLS</sequence>
<dbReference type="Pfam" id="PF08843">
    <property type="entry name" value="AbiEii"/>
    <property type="match status" value="1"/>
</dbReference>
<dbReference type="GO" id="GO:0016740">
    <property type="term" value="F:transferase activity"/>
    <property type="evidence" value="ECO:0007669"/>
    <property type="project" value="UniProtKB-KW"/>
</dbReference>
<evidence type="ECO:0000313" key="1">
    <source>
        <dbReference type="EMBL" id="RFU95871.1"/>
    </source>
</evidence>
<comment type="caution">
    <text evidence="1">The sequence shown here is derived from an EMBL/GenBank/DDBJ whole genome shotgun (WGS) entry which is preliminary data.</text>
</comment>
<dbReference type="InterPro" id="IPR014942">
    <property type="entry name" value="AbiEii"/>
</dbReference>
<dbReference type="EMBL" id="QUWK01000002">
    <property type="protein sequence ID" value="RFU95871.1"/>
    <property type="molecule type" value="Genomic_DNA"/>
</dbReference>
<organism evidence="1 2">
    <name type="scientific">Sphaerochaeta halotolerans</name>
    <dbReference type="NCBI Taxonomy" id="2293840"/>
    <lineage>
        <taxon>Bacteria</taxon>
        <taxon>Pseudomonadati</taxon>
        <taxon>Spirochaetota</taxon>
        <taxon>Spirochaetia</taxon>
        <taxon>Spirochaetales</taxon>
        <taxon>Sphaerochaetaceae</taxon>
        <taxon>Sphaerochaeta</taxon>
    </lineage>
</organism>